<comment type="caution">
    <text evidence="1">The sequence shown here is derived from an EMBL/GenBank/DDBJ whole genome shotgun (WGS) entry which is preliminary data.</text>
</comment>
<name>A0A2R6BSD2_9ARCH</name>
<dbReference type="AlphaFoldDB" id="A0A2R6BSD2"/>
<dbReference type="EMBL" id="NEXF01000799">
    <property type="protein sequence ID" value="PSO01534.1"/>
    <property type="molecule type" value="Genomic_DNA"/>
</dbReference>
<sequence>GELCLVLERRVWAVKLHPRGGAHAWNAKQIKNELAKLNGELGSHLDEDTVRSFWRNADESARYCHQNKIIAIGCELKPKKEFTHVVTWDQFQRECVDTDWFQREKSNTGRSEGKIPIYVKLFHEVREGDLCWVRDEQGRFCVCGVKGPWEYVGDAEHWARDLVQIHCAGEWVPIGDATQAPAEAVEKLTTRGATVTEIEDKQFAELTEFLYGQPHKLQDYIEMFDREPQKYIPALSQSEALERRTWYDYEDLVGVYLQNQGYHILPSSRTPNAKDFEFMLYREGDRGGIERATVQVKHQSGKLRAMDYAEKAKRFDRVYLACTGGVDFTGVPNPTNIEEVDNNELIKFMWKHVGSHPRG</sequence>
<protein>
    <submittedName>
        <fullName evidence="1">Uncharacterized protein</fullName>
    </submittedName>
</protein>
<reference evidence="1 2" key="1">
    <citation type="submission" date="2017-04" db="EMBL/GenBank/DDBJ databases">
        <title>Novel microbial lineages endemic to geothermal iron-oxide mats fill important gaps in the evolutionary history of Archaea.</title>
        <authorList>
            <person name="Jay Z.J."/>
            <person name="Beam J.P."/>
            <person name="Dlakic M."/>
            <person name="Rusch D.B."/>
            <person name="Kozubal M.A."/>
            <person name="Inskeep W.P."/>
        </authorList>
    </citation>
    <scope>NUCLEOTIDE SEQUENCE [LARGE SCALE GENOMIC DNA]</scope>
    <source>
        <strain evidence="1">BE_D</strain>
    </source>
</reference>
<dbReference type="Proteomes" id="UP000242015">
    <property type="component" value="Unassembled WGS sequence"/>
</dbReference>
<feature type="non-terminal residue" evidence="1">
    <location>
        <position position="1"/>
    </location>
</feature>
<gene>
    <name evidence="1" type="ORF">B9Q04_20665</name>
</gene>
<evidence type="ECO:0000313" key="1">
    <source>
        <dbReference type="EMBL" id="PSO01534.1"/>
    </source>
</evidence>
<proteinExistence type="predicted"/>
<accession>A0A2R6BSD2</accession>
<evidence type="ECO:0000313" key="2">
    <source>
        <dbReference type="Proteomes" id="UP000242015"/>
    </source>
</evidence>
<organism evidence="1 2">
    <name type="scientific">Candidatus Marsarchaeota G2 archaeon BE_D</name>
    <dbReference type="NCBI Taxonomy" id="1978158"/>
    <lineage>
        <taxon>Archaea</taxon>
        <taxon>Candidatus Marsarchaeota</taxon>
        <taxon>Candidatus Marsarchaeota group 2</taxon>
    </lineage>
</organism>